<reference evidence="9" key="1">
    <citation type="journal article" date="2011" name="Genome Res.">
        <title>Phylogeny-wide analysis of social amoeba genomes highlights ancient origins for complex intercellular communication.</title>
        <authorList>
            <person name="Heidel A.J."/>
            <person name="Lawal H.M."/>
            <person name="Felder M."/>
            <person name="Schilde C."/>
            <person name="Helps N.R."/>
            <person name="Tunggal B."/>
            <person name="Rivero F."/>
            <person name="John U."/>
            <person name="Schleicher M."/>
            <person name="Eichinger L."/>
            <person name="Platzer M."/>
            <person name="Noegel A.A."/>
            <person name="Schaap P."/>
            <person name="Gloeckner G."/>
        </authorList>
    </citation>
    <scope>NUCLEOTIDE SEQUENCE [LARGE SCALE GENOMIC DNA]</scope>
    <source>
        <strain evidence="9">SH3</strain>
    </source>
</reference>
<dbReference type="SUPFAM" id="SSF52540">
    <property type="entry name" value="P-loop containing nucleoside triphosphate hydrolases"/>
    <property type="match status" value="1"/>
</dbReference>
<dbReference type="GeneID" id="14875347"/>
<comment type="similarity">
    <text evidence="4">Belongs to the TRAFAC class dynamin-like GTPase superfamily. GB1/RHD3 GTPase family.</text>
</comment>
<dbReference type="PROSITE" id="PS51715">
    <property type="entry name" value="G_GB1_RHD3"/>
    <property type="match status" value="1"/>
</dbReference>
<dbReference type="InterPro" id="IPR030386">
    <property type="entry name" value="G_GB1_RHD3_dom"/>
</dbReference>
<organism evidence="8 9">
    <name type="scientific">Cavenderia fasciculata</name>
    <name type="common">Slime mold</name>
    <name type="synonym">Dictyostelium fasciculatum</name>
    <dbReference type="NCBI Taxonomy" id="261658"/>
    <lineage>
        <taxon>Eukaryota</taxon>
        <taxon>Amoebozoa</taxon>
        <taxon>Evosea</taxon>
        <taxon>Eumycetozoa</taxon>
        <taxon>Dictyostelia</taxon>
        <taxon>Acytosteliales</taxon>
        <taxon>Cavenderiaceae</taxon>
        <taxon>Cavenderia</taxon>
    </lineage>
</organism>
<dbReference type="Gene3D" id="1.20.1000.10">
    <property type="entry name" value="Guanylate-binding protein, C-terminal domain"/>
    <property type="match status" value="1"/>
</dbReference>
<dbReference type="RefSeq" id="XP_004361236.1">
    <property type="nucleotide sequence ID" value="XM_004361179.1"/>
</dbReference>
<dbReference type="InterPro" id="IPR003191">
    <property type="entry name" value="Guanylate-bd/ATL_C"/>
</dbReference>
<name>F4PLG3_CACFS</name>
<dbReference type="GO" id="GO:0005525">
    <property type="term" value="F:GTP binding"/>
    <property type="evidence" value="ECO:0007669"/>
    <property type="project" value="UniProtKB-KW"/>
</dbReference>
<dbReference type="Pfam" id="PF02841">
    <property type="entry name" value="GBP_C"/>
    <property type="match status" value="1"/>
</dbReference>
<dbReference type="EMBL" id="GL883008">
    <property type="protein sequence ID" value="EGG23385.1"/>
    <property type="molecule type" value="Genomic_DNA"/>
</dbReference>
<evidence type="ECO:0000256" key="2">
    <source>
        <dbReference type="ARBA" id="ARBA00022801"/>
    </source>
</evidence>
<protein>
    <recommendedName>
        <fullName evidence="7">GB1/RHD3-type G domain-containing protein</fullName>
    </recommendedName>
</protein>
<evidence type="ECO:0000259" key="7">
    <source>
        <dbReference type="PROSITE" id="PS51715"/>
    </source>
</evidence>
<proteinExistence type="inferred from homology"/>
<dbReference type="GO" id="GO:0003924">
    <property type="term" value="F:GTPase activity"/>
    <property type="evidence" value="ECO:0007669"/>
    <property type="project" value="InterPro"/>
</dbReference>
<dbReference type="InterPro" id="IPR015894">
    <property type="entry name" value="Guanylate-bd_N"/>
</dbReference>
<keyword evidence="2" id="KW-0378">Hydrolase</keyword>
<dbReference type="OrthoDB" id="2135133at2759"/>
<dbReference type="PANTHER" id="PTHR10751">
    <property type="entry name" value="GUANYLATE BINDING PROTEIN"/>
    <property type="match status" value="1"/>
</dbReference>
<accession>F4PLG3</accession>
<dbReference type="Gene3D" id="3.40.50.300">
    <property type="entry name" value="P-loop containing nucleotide triphosphate hydrolases"/>
    <property type="match status" value="1"/>
</dbReference>
<evidence type="ECO:0000256" key="5">
    <source>
        <dbReference type="SAM" id="Coils"/>
    </source>
</evidence>
<dbReference type="Pfam" id="PF02263">
    <property type="entry name" value="GBP"/>
    <property type="match status" value="1"/>
</dbReference>
<evidence type="ECO:0000256" key="3">
    <source>
        <dbReference type="ARBA" id="ARBA00023134"/>
    </source>
</evidence>
<evidence type="ECO:0000256" key="4">
    <source>
        <dbReference type="PROSITE-ProRule" id="PRU01052"/>
    </source>
</evidence>
<keyword evidence="3" id="KW-0342">GTP-binding</keyword>
<evidence type="ECO:0000313" key="8">
    <source>
        <dbReference type="EMBL" id="EGG23385.1"/>
    </source>
</evidence>
<dbReference type="InterPro" id="IPR036543">
    <property type="entry name" value="Guanylate-bd_C_sf"/>
</dbReference>
<keyword evidence="5" id="KW-0175">Coiled coil</keyword>
<dbReference type="SUPFAM" id="SSF48340">
    <property type="entry name" value="Interferon-induced guanylate-binding protein 1 (GBP1), C-terminal domain"/>
    <property type="match status" value="1"/>
</dbReference>
<evidence type="ECO:0000256" key="6">
    <source>
        <dbReference type="SAM" id="MobiDB-lite"/>
    </source>
</evidence>
<gene>
    <name evidence="8" type="ORF">DFA_05517</name>
</gene>
<feature type="coiled-coil region" evidence="5">
    <location>
        <begin position="488"/>
        <end position="536"/>
    </location>
</feature>
<keyword evidence="9" id="KW-1185">Reference proteome</keyword>
<dbReference type="KEGG" id="dfa:DFA_05517"/>
<evidence type="ECO:0000313" key="9">
    <source>
        <dbReference type="Proteomes" id="UP000007797"/>
    </source>
</evidence>
<dbReference type="InterPro" id="IPR027417">
    <property type="entry name" value="P-loop_NTPase"/>
</dbReference>
<keyword evidence="1" id="KW-0547">Nucleotide-binding</keyword>
<dbReference type="OMA" id="IMMLEHT"/>
<feature type="domain" description="GB1/RHD3-type G" evidence="7">
    <location>
        <begin position="53"/>
        <end position="199"/>
    </location>
</feature>
<dbReference type="AlphaFoldDB" id="F4PLG3"/>
<dbReference type="Proteomes" id="UP000007797">
    <property type="component" value="Unassembled WGS sequence"/>
</dbReference>
<sequence>MKVKVGSIPLIHSNRYRYEKIKDSLVLNENVRPDEPLQFVVNQDALKILQSIDKPLAVISINGMSRTGKSLVAGRFFGRQSQVFPVSNQSEACTHGIWMSTEVIDRGSHAVLLLDAEGMNHVSSSHNSDNAIFLLSMLLSSTFIYNSKNLTTASDIDQISVVCKLNQSFKIKVNETINSPSEMTDHLPNFCWLIRDFYLNPTVDGRSVTLGQYIINNVLTFTDKFEPTPEEKKKNDLSRMILRTFKSFKPYSLPHIDHNGFDQELDMFITEMLNTSKPKNGFKDGTTINGPILSQMVVEYTKAINQPGVVPSIESTWNNIVSTQKIEACRVSTQAYLDGMTNATNTDIPIEYDQLFKLHETFLSKSLQLFVSKIDNMITDEIEINSLISNFKNEISLNKEMNGEIEIDGGLLYQFIQKNMEKSKKYNQSIIGPMSIDLTNNYFKRADEIEFKDLMDRFQRIETIYKEKSKGPARNQVWKLFLQDFYNQEQQFKTMKNYNQELKEVKKNIQERQVKQKEMDDRTIELQENIKNKQEESQKILKATAKAQAAALAKMSDQIKQQAIEGHQKLKQLEESRNRHDAEMVRQHQEALGRAMSEINSLQSMVSAKIQNEAIQQQQQQQHYNPNPHPSFGNGLGGGQCGGGQLGGYQGGFGGDQGGYQGGSGGGLGGDQGGYQGGFGGGLGGQGGYQGGGYGTTMTTNSCFSGQGNTIGGQMTFDKGETLSACVSPNALDLNFQVPGKFSFQLNNKK</sequence>
<feature type="region of interest" description="Disordered" evidence="6">
    <location>
        <begin position="614"/>
        <end position="639"/>
    </location>
</feature>
<evidence type="ECO:0000256" key="1">
    <source>
        <dbReference type="ARBA" id="ARBA00022741"/>
    </source>
</evidence>